<dbReference type="Proteomes" id="UP001642409">
    <property type="component" value="Unassembled WGS sequence"/>
</dbReference>
<evidence type="ECO:0000313" key="4">
    <source>
        <dbReference type="Proteomes" id="UP001642409"/>
    </source>
</evidence>
<reference evidence="2" key="1">
    <citation type="submission" date="2023-06" db="EMBL/GenBank/DDBJ databases">
        <authorList>
            <person name="Kurt Z."/>
        </authorList>
    </citation>
    <scope>NUCLEOTIDE SEQUENCE</scope>
</reference>
<evidence type="ECO:0000313" key="2">
    <source>
        <dbReference type="EMBL" id="CAI9966861.1"/>
    </source>
</evidence>
<reference evidence="3 4" key="2">
    <citation type="submission" date="2024-07" db="EMBL/GenBank/DDBJ databases">
        <authorList>
            <person name="Akdeniz Z."/>
        </authorList>
    </citation>
    <scope>NUCLEOTIDE SEQUENCE [LARGE SCALE GENOMIC DNA]</scope>
</reference>
<comment type="caution">
    <text evidence="2">The sequence shown here is derived from an EMBL/GenBank/DDBJ whole genome shotgun (WGS) entry which is preliminary data.</text>
</comment>
<evidence type="ECO:0000313" key="3">
    <source>
        <dbReference type="EMBL" id="CAL6024891.1"/>
    </source>
</evidence>
<organism evidence="2">
    <name type="scientific">Hexamita inflata</name>
    <dbReference type="NCBI Taxonomy" id="28002"/>
    <lineage>
        <taxon>Eukaryota</taxon>
        <taxon>Metamonada</taxon>
        <taxon>Diplomonadida</taxon>
        <taxon>Hexamitidae</taxon>
        <taxon>Hexamitinae</taxon>
        <taxon>Hexamita</taxon>
    </lineage>
</organism>
<dbReference type="AlphaFoldDB" id="A0AA86R4F4"/>
<keyword evidence="4" id="KW-1185">Reference proteome</keyword>
<dbReference type="EMBL" id="CATOUU010001010">
    <property type="protein sequence ID" value="CAI9966861.1"/>
    <property type="molecule type" value="Genomic_DNA"/>
</dbReference>
<dbReference type="EMBL" id="CAXDID020000097">
    <property type="protein sequence ID" value="CAL6024891.1"/>
    <property type="molecule type" value="Genomic_DNA"/>
</dbReference>
<protein>
    <submittedName>
        <fullName evidence="3">Hypothetical_protein</fullName>
    </submittedName>
</protein>
<evidence type="ECO:0000256" key="1">
    <source>
        <dbReference type="SAM" id="MobiDB-lite"/>
    </source>
</evidence>
<feature type="region of interest" description="Disordered" evidence="1">
    <location>
        <begin position="183"/>
        <end position="213"/>
    </location>
</feature>
<feature type="compositionally biased region" description="Basic and acidic residues" evidence="1">
    <location>
        <begin position="193"/>
        <end position="202"/>
    </location>
</feature>
<name>A0AA86R4F4_9EUKA</name>
<proteinExistence type="predicted"/>
<gene>
    <name evidence="3" type="ORF">HINF_LOCUS29833</name>
    <name evidence="2" type="ORF">HINF_LOCUS54506</name>
</gene>
<sequence length="213" mass="25024">MRAQQPINPNKTEKEIFELYMKNIQPTAIAMRIGISKKYVWDYTNMLKRLAIYPDSRYELESGIKLLYYPKVAQCEQANQSGLGMPRKVIKKYRQRISRMVEYYTENLRKDVYEFAEKVGLDCDSNGEKLHPCLYYCESFFRLLFNHYANYHIFVLQIRGLLQPCELTVSIADKETGENVYLSGGPEIQQQVTEKEEEKVTDFDDFDGFNTAE</sequence>
<accession>A0AA86R4F4</accession>